<dbReference type="AlphaFoldDB" id="A0A4P9WUB9"/>
<sequence>MKGQPGHEMPIHYQYFSEYRFWLKRLSDITRARELELVRFKFHYDLVTLELLWLYFAVSLRYHSSDPRPVNLKGEQVEWTEFQEGSQTTKLSKMQRCFELVMKNEKVIRDLLHRVYGDIPAADQSNPDLTKDLLEKVLMHLSSKVSMLHLRRHDEETAVRASDLSIFNQAREWISDVPDLKYIPFGIDGENQRSTAVSFDNDKLQTMMKTLQSLLGPMIGPKVHEHDAVNDLEVPGKSKTPKAFARGPQTAWNSLFAHSDRRLYEVLTFISEYMTESIQSTMSSEKLWPYFESSVTGFDQRVALLKKLSPDVEVKLPLSKFNWKLAALIGPEDFFQAFDPPISTDASNVYSFAFGAPETPAVEGTGSTPRARQEHPAGPPTLHGDPDADNWLETYIDWPKSVPGTPNDLESSGAHLEHTTGLSEAGFRNVMRNL</sequence>
<reference evidence="3" key="1">
    <citation type="journal article" date="2018" name="Nat. Microbiol.">
        <title>Leveraging single-cell genomics to expand the fungal tree of life.</title>
        <authorList>
            <person name="Ahrendt S.R."/>
            <person name="Quandt C.A."/>
            <person name="Ciobanu D."/>
            <person name="Clum A."/>
            <person name="Salamov A."/>
            <person name="Andreopoulos B."/>
            <person name="Cheng J.F."/>
            <person name="Woyke T."/>
            <person name="Pelin A."/>
            <person name="Henrissat B."/>
            <person name="Reynolds N.K."/>
            <person name="Benny G.L."/>
            <person name="Smith M.E."/>
            <person name="James T.Y."/>
            <person name="Grigoriev I.V."/>
        </authorList>
    </citation>
    <scope>NUCLEOTIDE SEQUENCE [LARGE SCALE GENOMIC DNA]</scope>
    <source>
        <strain evidence="3">ATCC 52028</strain>
    </source>
</reference>
<evidence type="ECO:0000313" key="2">
    <source>
        <dbReference type="EMBL" id="RKO95853.1"/>
    </source>
</evidence>
<protein>
    <submittedName>
        <fullName evidence="2">Uncharacterized protein</fullName>
    </submittedName>
</protein>
<accession>A0A4P9WUB9</accession>
<dbReference type="EMBL" id="ML010790">
    <property type="protein sequence ID" value="RKO95853.1"/>
    <property type="molecule type" value="Genomic_DNA"/>
</dbReference>
<gene>
    <name evidence="2" type="ORF">CAUPRSCDRAFT_12449</name>
</gene>
<name>A0A4P9WUB9_9FUNG</name>
<evidence type="ECO:0000313" key="3">
    <source>
        <dbReference type="Proteomes" id="UP000268535"/>
    </source>
</evidence>
<organism evidence="2 3">
    <name type="scientific">Caulochytrium protostelioides</name>
    <dbReference type="NCBI Taxonomy" id="1555241"/>
    <lineage>
        <taxon>Eukaryota</taxon>
        <taxon>Fungi</taxon>
        <taxon>Fungi incertae sedis</taxon>
        <taxon>Chytridiomycota</taxon>
        <taxon>Chytridiomycota incertae sedis</taxon>
        <taxon>Chytridiomycetes</taxon>
        <taxon>Caulochytriales</taxon>
        <taxon>Caulochytriaceae</taxon>
        <taxon>Caulochytrium</taxon>
    </lineage>
</organism>
<dbReference type="Proteomes" id="UP000268535">
    <property type="component" value="Unassembled WGS sequence"/>
</dbReference>
<feature type="region of interest" description="Disordered" evidence="1">
    <location>
        <begin position="361"/>
        <end position="389"/>
    </location>
</feature>
<evidence type="ECO:0000256" key="1">
    <source>
        <dbReference type="SAM" id="MobiDB-lite"/>
    </source>
</evidence>
<proteinExistence type="predicted"/>